<evidence type="ECO:0000256" key="1">
    <source>
        <dbReference type="SAM" id="MobiDB-lite"/>
    </source>
</evidence>
<proteinExistence type="predicted"/>
<name>A0A4Y2ID15_ARAVE</name>
<organism evidence="2 3">
    <name type="scientific">Araneus ventricosus</name>
    <name type="common">Orbweaver spider</name>
    <name type="synonym">Epeira ventricosa</name>
    <dbReference type="NCBI Taxonomy" id="182803"/>
    <lineage>
        <taxon>Eukaryota</taxon>
        <taxon>Metazoa</taxon>
        <taxon>Ecdysozoa</taxon>
        <taxon>Arthropoda</taxon>
        <taxon>Chelicerata</taxon>
        <taxon>Arachnida</taxon>
        <taxon>Araneae</taxon>
        <taxon>Araneomorphae</taxon>
        <taxon>Entelegynae</taxon>
        <taxon>Araneoidea</taxon>
        <taxon>Araneidae</taxon>
        <taxon>Araneus</taxon>
    </lineage>
</organism>
<reference evidence="2 3" key="1">
    <citation type="journal article" date="2019" name="Sci. Rep.">
        <title>Orb-weaving spider Araneus ventricosus genome elucidates the spidroin gene catalogue.</title>
        <authorList>
            <person name="Kono N."/>
            <person name="Nakamura H."/>
            <person name="Ohtoshi R."/>
            <person name="Moran D.A.P."/>
            <person name="Shinohara A."/>
            <person name="Yoshida Y."/>
            <person name="Fujiwara M."/>
            <person name="Mori M."/>
            <person name="Tomita M."/>
            <person name="Arakawa K."/>
        </authorList>
    </citation>
    <scope>NUCLEOTIDE SEQUENCE [LARGE SCALE GENOMIC DNA]</scope>
</reference>
<protein>
    <submittedName>
        <fullName evidence="2">Uncharacterized protein</fullName>
    </submittedName>
</protein>
<evidence type="ECO:0000313" key="2">
    <source>
        <dbReference type="EMBL" id="GBM75189.1"/>
    </source>
</evidence>
<gene>
    <name evidence="2" type="ORF">AVEN_129211_1</name>
</gene>
<dbReference type="AlphaFoldDB" id="A0A4Y2ID15"/>
<dbReference type="EMBL" id="BGPR01002542">
    <property type="protein sequence ID" value="GBM75189.1"/>
    <property type="molecule type" value="Genomic_DNA"/>
</dbReference>
<evidence type="ECO:0000313" key="3">
    <source>
        <dbReference type="Proteomes" id="UP000499080"/>
    </source>
</evidence>
<accession>A0A4Y2ID15</accession>
<dbReference type="Proteomes" id="UP000499080">
    <property type="component" value="Unassembled WGS sequence"/>
</dbReference>
<feature type="region of interest" description="Disordered" evidence="1">
    <location>
        <begin position="18"/>
        <end position="45"/>
    </location>
</feature>
<feature type="compositionally biased region" description="Polar residues" evidence="1">
    <location>
        <begin position="23"/>
        <end position="40"/>
    </location>
</feature>
<keyword evidence="3" id="KW-1185">Reference proteome</keyword>
<comment type="caution">
    <text evidence="2">The sequence shown here is derived from an EMBL/GenBank/DDBJ whole genome shotgun (WGS) entry which is preliminary data.</text>
</comment>
<sequence length="100" mass="11338">MGDKPQYGCREICQATHRKNGASGRNSTDHSPQVRTSSDSRFAKPHAMETRLKAIEDKLVILKYCPMITNWGPSDQLYCEMGGSRYYSSPISSQTFYDPR</sequence>